<accession>A0ABP7SWN6</accession>
<evidence type="ECO:0000256" key="1">
    <source>
        <dbReference type="SAM" id="Phobius"/>
    </source>
</evidence>
<reference evidence="3" key="1">
    <citation type="journal article" date="2019" name="Int. J. Syst. Evol. Microbiol.">
        <title>The Global Catalogue of Microorganisms (GCM) 10K type strain sequencing project: providing services to taxonomists for standard genome sequencing and annotation.</title>
        <authorList>
            <consortium name="The Broad Institute Genomics Platform"/>
            <consortium name="The Broad Institute Genome Sequencing Center for Infectious Disease"/>
            <person name="Wu L."/>
            <person name="Ma J."/>
        </authorList>
    </citation>
    <scope>NUCLEOTIDE SEQUENCE [LARGE SCALE GENOMIC DNA]</scope>
    <source>
        <strain evidence="3">JCM 16673</strain>
    </source>
</reference>
<dbReference type="EMBL" id="BAAAZE010000005">
    <property type="protein sequence ID" value="GAA4017395.1"/>
    <property type="molecule type" value="Genomic_DNA"/>
</dbReference>
<proteinExistence type="predicted"/>
<gene>
    <name evidence="2" type="ORF">GCM10022212_11190</name>
</gene>
<dbReference type="InterPro" id="IPR006750">
    <property type="entry name" value="YdcZ"/>
</dbReference>
<organism evidence="2 3">
    <name type="scientific">Actimicrobium antarcticum</name>
    <dbReference type="NCBI Taxonomy" id="1051899"/>
    <lineage>
        <taxon>Bacteria</taxon>
        <taxon>Pseudomonadati</taxon>
        <taxon>Pseudomonadota</taxon>
        <taxon>Betaproteobacteria</taxon>
        <taxon>Burkholderiales</taxon>
        <taxon>Oxalobacteraceae</taxon>
        <taxon>Actimicrobium</taxon>
    </lineage>
</organism>
<evidence type="ECO:0000313" key="3">
    <source>
        <dbReference type="Proteomes" id="UP001501353"/>
    </source>
</evidence>
<feature type="transmembrane region" description="Helical" evidence="1">
    <location>
        <begin position="36"/>
        <end position="59"/>
    </location>
</feature>
<dbReference type="RefSeq" id="WP_344762260.1">
    <property type="nucleotide sequence ID" value="NZ_BAAAZE010000005.1"/>
</dbReference>
<keyword evidence="3" id="KW-1185">Reference proteome</keyword>
<keyword evidence="1" id="KW-1133">Transmembrane helix</keyword>
<keyword evidence="1" id="KW-0472">Membrane</keyword>
<sequence length="154" mass="15718">MNIALYVLAFCAGSAISIQAVVNGRLATNLDGNTVAAALISFCIGTLVLAVFAVSRGGLSGVIAALPAQPSWTFAGGVLGAGFLFSTAFLAPKIGLTNMLVLIIAGQLITSITVDQFGLLGSLARPVTQVRLAGIVVVLGGVMLTLFGERLLKW</sequence>
<feature type="transmembrane region" description="Helical" evidence="1">
    <location>
        <begin position="97"/>
        <end position="120"/>
    </location>
</feature>
<feature type="transmembrane region" description="Helical" evidence="1">
    <location>
        <begin position="71"/>
        <end position="91"/>
    </location>
</feature>
<feature type="transmembrane region" description="Helical" evidence="1">
    <location>
        <begin position="132"/>
        <end position="152"/>
    </location>
</feature>
<protein>
    <submittedName>
        <fullName evidence="2">DMT family transporter</fullName>
    </submittedName>
</protein>
<dbReference type="PANTHER" id="PTHR34821">
    <property type="entry name" value="INNER MEMBRANE PROTEIN YDCZ"/>
    <property type="match status" value="1"/>
</dbReference>
<comment type="caution">
    <text evidence="2">The sequence shown here is derived from an EMBL/GenBank/DDBJ whole genome shotgun (WGS) entry which is preliminary data.</text>
</comment>
<keyword evidence="1" id="KW-0812">Transmembrane</keyword>
<dbReference type="Proteomes" id="UP001501353">
    <property type="component" value="Unassembled WGS sequence"/>
</dbReference>
<evidence type="ECO:0000313" key="2">
    <source>
        <dbReference type="EMBL" id="GAA4017395.1"/>
    </source>
</evidence>
<dbReference type="PANTHER" id="PTHR34821:SF2">
    <property type="entry name" value="INNER MEMBRANE PROTEIN YDCZ"/>
    <property type="match status" value="1"/>
</dbReference>
<name>A0ABP7SWN6_9BURK</name>
<dbReference type="Pfam" id="PF04657">
    <property type="entry name" value="DMT_YdcZ"/>
    <property type="match status" value="1"/>
</dbReference>